<evidence type="ECO:0000313" key="4">
    <source>
        <dbReference type="EMBL" id="QQC91383.1"/>
    </source>
</evidence>
<evidence type="ECO:0000259" key="3">
    <source>
        <dbReference type="Pfam" id="PF01555"/>
    </source>
</evidence>
<dbReference type="GO" id="GO:0008170">
    <property type="term" value="F:N-methyltransferase activity"/>
    <property type="evidence" value="ECO:0007669"/>
    <property type="project" value="InterPro"/>
</dbReference>
<dbReference type="AlphaFoldDB" id="A0A7T4U041"/>
<gene>
    <name evidence="4" type="ORF">I8755_25490</name>
</gene>
<proteinExistence type="predicted"/>
<keyword evidence="1" id="KW-0489">Methyltransferase</keyword>
<dbReference type="Proteomes" id="UP000596130">
    <property type="component" value="Chromosome"/>
</dbReference>
<evidence type="ECO:0000256" key="1">
    <source>
        <dbReference type="ARBA" id="ARBA00022603"/>
    </source>
</evidence>
<dbReference type="Pfam" id="PF01555">
    <property type="entry name" value="N6_N4_Mtase"/>
    <property type="match status" value="1"/>
</dbReference>
<dbReference type="GO" id="GO:0003677">
    <property type="term" value="F:DNA binding"/>
    <property type="evidence" value="ECO:0007669"/>
    <property type="project" value="InterPro"/>
</dbReference>
<organism evidence="4 5">
    <name type="scientific">Streptomyces alfalfae</name>
    <dbReference type="NCBI Taxonomy" id="1642299"/>
    <lineage>
        <taxon>Bacteria</taxon>
        <taxon>Bacillati</taxon>
        <taxon>Actinomycetota</taxon>
        <taxon>Actinomycetes</taxon>
        <taxon>Kitasatosporales</taxon>
        <taxon>Streptomycetaceae</taxon>
        <taxon>Streptomyces</taxon>
    </lineage>
</organism>
<dbReference type="REBASE" id="484991">
    <property type="entry name" value="M.Sal9363ORF25490P"/>
</dbReference>
<dbReference type="SUPFAM" id="SSF53335">
    <property type="entry name" value="S-adenosyl-L-methionine-dependent methyltransferases"/>
    <property type="match status" value="2"/>
</dbReference>
<evidence type="ECO:0000313" key="5">
    <source>
        <dbReference type="Proteomes" id="UP000596130"/>
    </source>
</evidence>
<sequence>MDVEGIFGAVRKREFDRSFIGQADLDVLVRERRSALPWRGQFTPGLVSKLLDVYYPGFGIVVDPFLGSGTTVLECIRKGIPSAGVEINPAALELSGILELASLPYDQRLRIVEEASSYLDKVSAAGQDTLFGSSEEIEDFVGYLLDGYRSAGDKNVERVFSTTFLLSMGDKKETDVTKVKKSWNQVRDLIADFPSALIPSQVIAGDARRVPLDAGCAGLVVTSPPYINVFNYHQNYRPAVEKIGWNVLPAARTEIGSNRKNRQNRFLTVIQYCVDMMQAICEMERLVSESGNVVLVVGRESKVRGVAFSNSEIVASLAEGLPSLRFARWQERKFTNRFGVVIYEDILSFEVDKSSVNPCGAKLDKFSREVARHVLLEALEQSTGDVREDLQSAVESVTKVEASPELSLMKV</sequence>
<dbReference type="EMBL" id="CP065959">
    <property type="protein sequence ID" value="QQC91383.1"/>
    <property type="molecule type" value="Genomic_DNA"/>
</dbReference>
<evidence type="ECO:0000256" key="2">
    <source>
        <dbReference type="ARBA" id="ARBA00022679"/>
    </source>
</evidence>
<dbReference type="GO" id="GO:0032259">
    <property type="term" value="P:methylation"/>
    <property type="evidence" value="ECO:0007669"/>
    <property type="project" value="UniProtKB-KW"/>
</dbReference>
<reference evidence="4 5" key="1">
    <citation type="submission" date="2020-12" db="EMBL/GenBank/DDBJ databases">
        <title>Identification and biosynthesis of polyene macrolides produced by Streptomyces alfalfae Men-myco-93-63.</title>
        <authorList>
            <person name="Liu D."/>
            <person name="Li Y."/>
            <person name="Liu L."/>
            <person name="Han X."/>
            <person name="Shen F."/>
        </authorList>
    </citation>
    <scope>NUCLEOTIDE SEQUENCE [LARGE SCALE GENOMIC DNA]</scope>
    <source>
        <strain evidence="4 5">Men-myco-93-63</strain>
    </source>
</reference>
<keyword evidence="2" id="KW-0808">Transferase</keyword>
<accession>A0A7T4U041</accession>
<dbReference type="Gene3D" id="3.40.50.150">
    <property type="entry name" value="Vaccinia Virus protein VP39"/>
    <property type="match status" value="2"/>
</dbReference>
<feature type="domain" description="DNA methylase N-4/N-6" evidence="3">
    <location>
        <begin position="41"/>
        <end position="94"/>
    </location>
</feature>
<dbReference type="InterPro" id="IPR029063">
    <property type="entry name" value="SAM-dependent_MTases_sf"/>
</dbReference>
<name>A0A7T4U041_9ACTN</name>
<protein>
    <recommendedName>
        <fullName evidence="3">DNA methylase N-4/N-6 domain-containing protein</fullName>
    </recommendedName>
</protein>
<dbReference type="InterPro" id="IPR002941">
    <property type="entry name" value="DNA_methylase_N4/N6"/>
</dbReference>
<dbReference type="RefSeq" id="WP_198503620.1">
    <property type="nucleotide sequence ID" value="NZ_CP065959.1"/>
</dbReference>